<evidence type="ECO:0000313" key="4">
    <source>
        <dbReference type="Proteomes" id="UP000759131"/>
    </source>
</evidence>
<feature type="domain" description="DDB1- and CUL4-associated factor 12 beta-propeller" evidence="1">
    <location>
        <begin position="2"/>
        <end position="77"/>
    </location>
</feature>
<reference evidence="2" key="1">
    <citation type="submission" date="2020-11" db="EMBL/GenBank/DDBJ databases">
        <authorList>
            <person name="Tran Van P."/>
        </authorList>
    </citation>
    <scope>NUCLEOTIDE SEQUENCE</scope>
</reference>
<proteinExistence type="predicted"/>
<organism evidence="2">
    <name type="scientific">Medioppia subpectinata</name>
    <dbReference type="NCBI Taxonomy" id="1979941"/>
    <lineage>
        <taxon>Eukaryota</taxon>
        <taxon>Metazoa</taxon>
        <taxon>Ecdysozoa</taxon>
        <taxon>Arthropoda</taxon>
        <taxon>Chelicerata</taxon>
        <taxon>Arachnida</taxon>
        <taxon>Acari</taxon>
        <taxon>Acariformes</taxon>
        <taxon>Sarcoptiformes</taxon>
        <taxon>Oribatida</taxon>
        <taxon>Brachypylina</taxon>
        <taxon>Oppioidea</taxon>
        <taxon>Oppiidae</taxon>
        <taxon>Medioppia</taxon>
    </lineage>
</organism>
<evidence type="ECO:0000313" key="3">
    <source>
        <dbReference type="EMBL" id="CAD7651218.1"/>
    </source>
</evidence>
<dbReference type="Pfam" id="PF23760">
    <property type="entry name" value="Beta-prop_DCAF12"/>
    <property type="match status" value="1"/>
</dbReference>
<dbReference type="EMBL" id="OC910883">
    <property type="protein sequence ID" value="CAD7651218.1"/>
    <property type="molecule type" value="Genomic_DNA"/>
</dbReference>
<keyword evidence="4" id="KW-1185">Reference proteome</keyword>
<accession>A0A7R9M2S8</accession>
<dbReference type="EMBL" id="OC910847">
    <property type="protein sequence ID" value="CAD7651214.1"/>
    <property type="molecule type" value="Genomic_DNA"/>
</dbReference>
<dbReference type="EMBL" id="CAJPIZ010056272">
    <property type="protein sequence ID" value="CAG2123301.1"/>
    <property type="molecule type" value="Genomic_DNA"/>
</dbReference>
<dbReference type="Proteomes" id="UP000759131">
    <property type="component" value="Unassembled WGS sequence"/>
</dbReference>
<dbReference type="EMBL" id="CAJPIZ010056308">
    <property type="protein sequence ID" value="CAG2123304.1"/>
    <property type="molecule type" value="Genomic_DNA"/>
</dbReference>
<protein>
    <recommendedName>
        <fullName evidence="1">DDB1- and CUL4-associated factor 12 beta-propeller domain-containing protein</fullName>
    </recommendedName>
</protein>
<sequence length="77" mass="8748">MFFDIRAMKYLESDGQSALKASKGCYYPEELYSDMYMQYEYSPAIYTHQYDSSKTRLFTAGGPLPAGLQGSYAGLWS</sequence>
<gene>
    <name evidence="2" type="ORF">OSB1V03_LOCUS23246</name>
    <name evidence="3" type="ORF">OSB1V03_LOCUS23249</name>
</gene>
<dbReference type="AlphaFoldDB" id="A0A7R9M2S8"/>
<dbReference type="InterPro" id="IPR056151">
    <property type="entry name" value="Beta-prop_DCAF12"/>
</dbReference>
<evidence type="ECO:0000313" key="2">
    <source>
        <dbReference type="EMBL" id="CAD7651214.1"/>
    </source>
</evidence>
<dbReference type="OrthoDB" id="9610195at2759"/>
<evidence type="ECO:0000259" key="1">
    <source>
        <dbReference type="Pfam" id="PF23760"/>
    </source>
</evidence>
<name>A0A7R9M2S8_9ACAR</name>